<evidence type="ECO:0000256" key="1">
    <source>
        <dbReference type="PROSITE-ProRule" id="PRU00042"/>
    </source>
</evidence>
<dbReference type="Pfam" id="PF18759">
    <property type="entry name" value="Plavaka"/>
    <property type="match status" value="1"/>
</dbReference>
<evidence type="ECO:0000313" key="4">
    <source>
        <dbReference type="Proteomes" id="UP001219525"/>
    </source>
</evidence>
<keyword evidence="1" id="KW-0862">Zinc</keyword>
<comment type="caution">
    <text evidence="3">The sequence shown here is derived from an EMBL/GenBank/DDBJ whole genome shotgun (WGS) entry which is preliminary data.</text>
</comment>
<reference evidence="3" key="1">
    <citation type="submission" date="2023-03" db="EMBL/GenBank/DDBJ databases">
        <title>Massive genome expansion in bonnet fungi (Mycena s.s.) driven by repeated elements and novel gene families across ecological guilds.</title>
        <authorList>
            <consortium name="Lawrence Berkeley National Laboratory"/>
            <person name="Harder C.B."/>
            <person name="Miyauchi S."/>
            <person name="Viragh M."/>
            <person name="Kuo A."/>
            <person name="Thoen E."/>
            <person name="Andreopoulos B."/>
            <person name="Lu D."/>
            <person name="Skrede I."/>
            <person name="Drula E."/>
            <person name="Henrissat B."/>
            <person name="Morin E."/>
            <person name="Kohler A."/>
            <person name="Barry K."/>
            <person name="LaButti K."/>
            <person name="Morin E."/>
            <person name="Salamov A."/>
            <person name="Lipzen A."/>
            <person name="Mereny Z."/>
            <person name="Hegedus B."/>
            <person name="Baldrian P."/>
            <person name="Stursova M."/>
            <person name="Weitz H."/>
            <person name="Taylor A."/>
            <person name="Grigoriev I.V."/>
            <person name="Nagy L.G."/>
            <person name="Martin F."/>
            <person name="Kauserud H."/>
        </authorList>
    </citation>
    <scope>NUCLEOTIDE SEQUENCE</scope>
    <source>
        <strain evidence="3">9144</strain>
    </source>
</reference>
<evidence type="ECO:0000313" key="3">
    <source>
        <dbReference type="EMBL" id="KAJ7224045.1"/>
    </source>
</evidence>
<name>A0AAD6YMM5_9AGAR</name>
<dbReference type="PROSITE" id="PS00028">
    <property type="entry name" value="ZINC_FINGER_C2H2_1"/>
    <property type="match status" value="1"/>
</dbReference>
<evidence type="ECO:0000259" key="2">
    <source>
        <dbReference type="PROSITE" id="PS50157"/>
    </source>
</evidence>
<keyword evidence="1" id="KW-0863">Zinc-finger</keyword>
<dbReference type="AlphaFoldDB" id="A0AAD6YMM5"/>
<sequence length="926" mass="103955">MPHGVTYTCPECQRNCASPGGLFRHRRSAHREFTPAPEGENDNTFQLTYHKLLNALPCDADGAYLPEYAAPAPPHAPPAHGQDPMAWTPFNSRLEFDFTHFHFVQVQSSEGSINTALDLWAASVLPYGATAPWKNTKELYATIDRIQNGDMPWRTHQVRYTGPIPAGTPLKWMTQTYEVCTRNLRDVLHHQLASRDFKGLVDMIPYRQFNHNGWRSWSNLMSGDWAWKQADLIAADPANHGCAFVPVVAGSDKTTVSVATGHQEYHPVYVSPGNLTGPARCAHGKGVLPVTFLAIPKTSKKHRSKPAYQKFCRQMYHASLALVYQPIKPFMESPDIVRCPDGHLRRVVYGIGPYIADYPEQVWLAAIVQNWCPKCDAFPDRLDADGARLRTRTKTEVLIECFDPGILWDDYGIQADIVPFTNEFPCADIHELLSSDLLHQVIKGTFKDHIVTWINEYLHLEHGEKRALEMIQDIDWRLSAVPEFPGLHRFPDGRDFTQWTGDNSKALMKIYLAAVAGYIPSDMVKMLSSFMDFCYLVCRNTISTPDLTAIKDALDRCHQYREVFVTCGVRVDISLPRQHSLQDIKLCSLIHYIRFIQLFGSPNGLCSSIMESKHIKAVKEPWRRSSRFNALSQMLVMLQRLDKLVAFKSAVSERGMLTETTSSYTAQVLAGERPQLVAAATATAVDDENDDDGMVHGPNHRVGSHSTIELSPPERGYPKTLAALTLHINQPRFPGLLRCFLYEEVHGVPADDAPIEMCPVFEGHITVYHSAIARFYAPSDLGGAGGMYRERVRSNPAWHGYARHDTVLVNVGAPLMGGIVIGRVMLFFSFCFADTVHKCALVHWLVPVGNAPDPDTGMWVVEMEREHGVPMMAIILVDAIARGSHLIGVYGTAALPEDFYFSSSLDAFNTYFVNPYADHHMYEFLK</sequence>
<dbReference type="InterPro" id="IPR013087">
    <property type="entry name" value="Znf_C2H2_type"/>
</dbReference>
<protein>
    <recommendedName>
        <fullName evidence="2">C2H2-type domain-containing protein</fullName>
    </recommendedName>
</protein>
<feature type="domain" description="C2H2-type" evidence="2">
    <location>
        <begin position="7"/>
        <end position="35"/>
    </location>
</feature>
<dbReference type="PROSITE" id="PS50157">
    <property type="entry name" value="ZINC_FINGER_C2H2_2"/>
    <property type="match status" value="1"/>
</dbReference>
<dbReference type="SMART" id="SM00355">
    <property type="entry name" value="ZnF_C2H2"/>
    <property type="match status" value="1"/>
</dbReference>
<dbReference type="Proteomes" id="UP001219525">
    <property type="component" value="Unassembled WGS sequence"/>
</dbReference>
<gene>
    <name evidence="3" type="ORF">GGX14DRAFT_648209</name>
</gene>
<proteinExistence type="predicted"/>
<organism evidence="3 4">
    <name type="scientific">Mycena pura</name>
    <dbReference type="NCBI Taxonomy" id="153505"/>
    <lineage>
        <taxon>Eukaryota</taxon>
        <taxon>Fungi</taxon>
        <taxon>Dikarya</taxon>
        <taxon>Basidiomycota</taxon>
        <taxon>Agaricomycotina</taxon>
        <taxon>Agaricomycetes</taxon>
        <taxon>Agaricomycetidae</taxon>
        <taxon>Agaricales</taxon>
        <taxon>Marasmiineae</taxon>
        <taxon>Mycenaceae</taxon>
        <taxon>Mycena</taxon>
    </lineage>
</organism>
<dbReference type="InterPro" id="IPR041078">
    <property type="entry name" value="Plavaka"/>
</dbReference>
<dbReference type="EMBL" id="JARJCW010000005">
    <property type="protein sequence ID" value="KAJ7224045.1"/>
    <property type="molecule type" value="Genomic_DNA"/>
</dbReference>
<keyword evidence="1" id="KW-0479">Metal-binding</keyword>
<keyword evidence="4" id="KW-1185">Reference proteome</keyword>
<dbReference type="GO" id="GO:0008270">
    <property type="term" value="F:zinc ion binding"/>
    <property type="evidence" value="ECO:0007669"/>
    <property type="project" value="UniProtKB-KW"/>
</dbReference>
<accession>A0AAD6YMM5</accession>